<dbReference type="InterPro" id="IPR036583">
    <property type="entry name" value="23S_rRNA_IVS_sf"/>
</dbReference>
<dbReference type="InterPro" id="IPR012657">
    <property type="entry name" value="23S_rRNA-intervening_sequence"/>
</dbReference>
<protein>
    <submittedName>
        <fullName evidence="1">Four helix bundle protein</fullName>
    </submittedName>
</protein>
<organism evidence="1 2">
    <name type="scientific">Membranihabitans marinus</name>
    <dbReference type="NCBI Taxonomy" id="1227546"/>
    <lineage>
        <taxon>Bacteria</taxon>
        <taxon>Pseudomonadati</taxon>
        <taxon>Bacteroidota</taxon>
        <taxon>Saprospiria</taxon>
        <taxon>Saprospirales</taxon>
        <taxon>Saprospiraceae</taxon>
        <taxon>Membranihabitans</taxon>
    </lineage>
</organism>
<dbReference type="NCBIfam" id="TIGR02436">
    <property type="entry name" value="four helix bundle protein"/>
    <property type="match status" value="1"/>
</dbReference>
<gene>
    <name evidence="1" type="ORF">KUV50_07905</name>
</gene>
<dbReference type="RefSeq" id="WP_222579583.1">
    <property type="nucleotide sequence ID" value="NZ_JAHVHU010000007.1"/>
</dbReference>
<dbReference type="Proteomes" id="UP000753961">
    <property type="component" value="Unassembled WGS sequence"/>
</dbReference>
<accession>A0A953LCQ8</accession>
<keyword evidence="2" id="KW-1185">Reference proteome</keyword>
<dbReference type="Gene3D" id="1.20.1440.60">
    <property type="entry name" value="23S rRNA-intervening sequence"/>
    <property type="match status" value="1"/>
</dbReference>
<comment type="caution">
    <text evidence="1">The sequence shown here is derived from an EMBL/GenBank/DDBJ whole genome shotgun (WGS) entry which is preliminary data.</text>
</comment>
<sequence>MADVEYKFEELRVYQKSLEFIDEVYDIAKDFSNDERFGLTSQYRRAAQSIALSLAVLIHNSIAQGSVRESVVSSTIAT</sequence>
<dbReference type="EMBL" id="JAHVHU010000007">
    <property type="protein sequence ID" value="MBY5958049.1"/>
    <property type="molecule type" value="Genomic_DNA"/>
</dbReference>
<evidence type="ECO:0000313" key="1">
    <source>
        <dbReference type="EMBL" id="MBY5958049.1"/>
    </source>
</evidence>
<name>A0A953LCQ8_9BACT</name>
<dbReference type="Pfam" id="PF05635">
    <property type="entry name" value="23S_rRNA_IVP"/>
    <property type="match status" value="1"/>
</dbReference>
<reference evidence="1" key="1">
    <citation type="submission" date="2021-06" db="EMBL/GenBank/DDBJ databases">
        <title>44 bacteria genomes isolated from Dapeng, Shenzhen.</title>
        <authorList>
            <person name="Zheng W."/>
            <person name="Yu S."/>
            <person name="Huang Y."/>
        </authorList>
    </citation>
    <scope>NUCLEOTIDE SEQUENCE</scope>
    <source>
        <strain evidence="1">DP5N28-2</strain>
    </source>
</reference>
<proteinExistence type="predicted"/>
<evidence type="ECO:0000313" key="2">
    <source>
        <dbReference type="Proteomes" id="UP000753961"/>
    </source>
</evidence>
<dbReference type="SUPFAM" id="SSF158446">
    <property type="entry name" value="IVS-encoded protein-like"/>
    <property type="match status" value="1"/>
</dbReference>
<dbReference type="AlphaFoldDB" id="A0A953LCQ8"/>